<proteinExistence type="predicted"/>
<reference evidence="2" key="1">
    <citation type="submission" date="2021-02" db="EMBL/GenBank/DDBJ databases">
        <authorList>
            <person name="Nowell W R."/>
        </authorList>
    </citation>
    <scope>NUCLEOTIDE SEQUENCE</scope>
</reference>
<dbReference type="InterPro" id="IPR036397">
    <property type="entry name" value="RNaseH_sf"/>
</dbReference>
<dbReference type="GO" id="GO:0003676">
    <property type="term" value="F:nucleic acid binding"/>
    <property type="evidence" value="ECO:0007669"/>
    <property type="project" value="InterPro"/>
</dbReference>
<feature type="domain" description="Tc1-like transposase DDE" evidence="1">
    <location>
        <begin position="32"/>
        <end position="91"/>
    </location>
</feature>
<evidence type="ECO:0000259" key="1">
    <source>
        <dbReference type="Pfam" id="PF13358"/>
    </source>
</evidence>
<dbReference type="EMBL" id="CAJOBQ010005830">
    <property type="protein sequence ID" value="CAF4662856.1"/>
    <property type="molecule type" value="Genomic_DNA"/>
</dbReference>
<gene>
    <name evidence="2" type="ORF">TSG867_LOCUS31442</name>
</gene>
<dbReference type="InterPro" id="IPR038717">
    <property type="entry name" value="Tc1-like_DDE_dom"/>
</dbReference>
<evidence type="ECO:0000313" key="2">
    <source>
        <dbReference type="EMBL" id="CAF4662856.1"/>
    </source>
</evidence>
<dbReference type="Pfam" id="PF13358">
    <property type="entry name" value="DDE_3"/>
    <property type="match status" value="1"/>
</dbReference>
<dbReference type="Proteomes" id="UP000663862">
    <property type="component" value="Unassembled WGS sequence"/>
</dbReference>
<evidence type="ECO:0000313" key="3">
    <source>
        <dbReference type="Proteomes" id="UP000663862"/>
    </source>
</evidence>
<feature type="non-terminal residue" evidence="2">
    <location>
        <position position="1"/>
    </location>
</feature>
<organism evidence="2 3">
    <name type="scientific">Rotaria socialis</name>
    <dbReference type="NCBI Taxonomy" id="392032"/>
    <lineage>
        <taxon>Eukaryota</taxon>
        <taxon>Metazoa</taxon>
        <taxon>Spiralia</taxon>
        <taxon>Gnathifera</taxon>
        <taxon>Rotifera</taxon>
        <taxon>Eurotatoria</taxon>
        <taxon>Bdelloidea</taxon>
        <taxon>Philodinida</taxon>
        <taxon>Philodinidae</taxon>
        <taxon>Rotaria</taxon>
    </lineage>
</organism>
<sequence>GSVMIWASFGWGDKSSMCFVDGRMNAKGYREDNAPIHRAKVNLAWFKSKRINVLPWPSLSPDLNPMENLWGILARKVYAGGKQFRTKEQLKTTIIKFWEEISIEQLRALVKSKPERIFEVIKLNGAKTKY</sequence>
<comment type="caution">
    <text evidence="2">The sequence shown here is derived from an EMBL/GenBank/DDBJ whole genome shotgun (WGS) entry which is preliminary data.</text>
</comment>
<accession>A0A821G4F6</accession>
<dbReference type="AlphaFoldDB" id="A0A821G4F6"/>
<dbReference type="Gene3D" id="3.30.420.10">
    <property type="entry name" value="Ribonuclease H-like superfamily/Ribonuclease H"/>
    <property type="match status" value="1"/>
</dbReference>
<protein>
    <recommendedName>
        <fullName evidence="1">Tc1-like transposase DDE domain-containing protein</fullName>
    </recommendedName>
</protein>
<name>A0A821G4F6_9BILA</name>